<name>A0ABU8MC01_9PSEU</name>
<keyword evidence="5" id="KW-1185">Reference proteome</keyword>
<feature type="signal peptide" evidence="2">
    <location>
        <begin position="1"/>
        <end position="30"/>
    </location>
</feature>
<sequence>MIPRRLRPGRVVAALAVAAMVAGCSTGGSAPVPAPAPPPVAAPATTPPTTTTTPAPPPSRARAAVDATASAAQERSGVTLGVAVLDRTTGQTVANDQGGTPLRAASVAKLFTIVDILTRREAGEVQTTEGDEQRFRRALSLSDDEAMNALWSSYGGPEGITRVAANLGLTGTSPPDDTSQWGEVRTSAQDVAALYAYVTTRLAPADRDFVLQALAAAPSTAADGFDQGFGLLDPSRRGTAAAKQGWLCCFGSSVDLHSAGFPDAGGRYVVVLLSNQPRGYDAARTLLDDAASAARDALAG</sequence>
<dbReference type="InterPro" id="IPR012338">
    <property type="entry name" value="Beta-lactam/transpept-like"/>
</dbReference>
<accession>A0ABU8MC01</accession>
<dbReference type="PANTHER" id="PTHR35333">
    <property type="entry name" value="BETA-LACTAMASE"/>
    <property type="match status" value="1"/>
</dbReference>
<dbReference type="Proteomes" id="UP001369736">
    <property type="component" value="Unassembled WGS sequence"/>
</dbReference>
<dbReference type="PROSITE" id="PS51257">
    <property type="entry name" value="PROKAR_LIPOPROTEIN"/>
    <property type="match status" value="1"/>
</dbReference>
<keyword evidence="4" id="KW-0378">Hydrolase</keyword>
<dbReference type="RefSeq" id="WP_337705961.1">
    <property type="nucleotide sequence ID" value="NZ_JBBEGM010000012.1"/>
</dbReference>
<evidence type="ECO:0000259" key="3">
    <source>
        <dbReference type="Pfam" id="PF13354"/>
    </source>
</evidence>
<feature type="region of interest" description="Disordered" evidence="1">
    <location>
        <begin position="29"/>
        <end position="61"/>
    </location>
</feature>
<protein>
    <submittedName>
        <fullName evidence="4">Serine hydrolase</fullName>
    </submittedName>
</protein>
<feature type="domain" description="Beta-lactamase class A catalytic" evidence="3">
    <location>
        <begin position="137"/>
        <end position="273"/>
    </location>
</feature>
<proteinExistence type="predicted"/>
<dbReference type="GO" id="GO:0016787">
    <property type="term" value="F:hydrolase activity"/>
    <property type="evidence" value="ECO:0007669"/>
    <property type="project" value="UniProtKB-KW"/>
</dbReference>
<evidence type="ECO:0000313" key="4">
    <source>
        <dbReference type="EMBL" id="MEJ2864597.1"/>
    </source>
</evidence>
<feature type="chain" id="PRO_5047142226" evidence="2">
    <location>
        <begin position="31"/>
        <end position="300"/>
    </location>
</feature>
<organism evidence="4 5">
    <name type="scientific">Actinomycetospora flava</name>
    <dbReference type="NCBI Taxonomy" id="3129232"/>
    <lineage>
        <taxon>Bacteria</taxon>
        <taxon>Bacillati</taxon>
        <taxon>Actinomycetota</taxon>
        <taxon>Actinomycetes</taxon>
        <taxon>Pseudonocardiales</taxon>
        <taxon>Pseudonocardiaceae</taxon>
        <taxon>Actinomycetospora</taxon>
    </lineage>
</organism>
<gene>
    <name evidence="4" type="ORF">WCD58_25805</name>
</gene>
<dbReference type="InterPro" id="IPR045155">
    <property type="entry name" value="Beta-lactam_cat"/>
</dbReference>
<evidence type="ECO:0000256" key="1">
    <source>
        <dbReference type="SAM" id="MobiDB-lite"/>
    </source>
</evidence>
<dbReference type="Pfam" id="PF13354">
    <property type="entry name" value="Beta-lactamase2"/>
    <property type="match status" value="1"/>
</dbReference>
<dbReference type="EMBL" id="JBBEGM010000012">
    <property type="protein sequence ID" value="MEJ2864597.1"/>
    <property type="molecule type" value="Genomic_DNA"/>
</dbReference>
<dbReference type="SUPFAM" id="SSF56601">
    <property type="entry name" value="beta-lactamase/transpeptidase-like"/>
    <property type="match status" value="1"/>
</dbReference>
<feature type="compositionally biased region" description="Pro residues" evidence="1">
    <location>
        <begin position="32"/>
        <end position="41"/>
    </location>
</feature>
<dbReference type="PANTHER" id="PTHR35333:SF3">
    <property type="entry name" value="BETA-LACTAMASE-TYPE TRANSPEPTIDASE FOLD CONTAINING PROTEIN"/>
    <property type="match status" value="1"/>
</dbReference>
<dbReference type="Gene3D" id="3.40.710.10">
    <property type="entry name" value="DD-peptidase/beta-lactamase superfamily"/>
    <property type="match status" value="1"/>
</dbReference>
<evidence type="ECO:0000256" key="2">
    <source>
        <dbReference type="SAM" id="SignalP"/>
    </source>
</evidence>
<dbReference type="InterPro" id="IPR000871">
    <property type="entry name" value="Beta-lactam_class-A"/>
</dbReference>
<feature type="compositionally biased region" description="Low complexity" evidence="1">
    <location>
        <begin position="42"/>
        <end position="53"/>
    </location>
</feature>
<evidence type="ECO:0000313" key="5">
    <source>
        <dbReference type="Proteomes" id="UP001369736"/>
    </source>
</evidence>
<reference evidence="4 5" key="1">
    <citation type="submission" date="2024-03" db="EMBL/GenBank/DDBJ databases">
        <title>Actinomycetospora sp. OC33-EN07, a novel actinomycete isolated from wild orchid (Aerides multiflora).</title>
        <authorList>
            <person name="Suriyachadkun C."/>
        </authorList>
    </citation>
    <scope>NUCLEOTIDE SEQUENCE [LARGE SCALE GENOMIC DNA]</scope>
    <source>
        <strain evidence="4 5">OC33-EN07</strain>
    </source>
</reference>
<comment type="caution">
    <text evidence="4">The sequence shown here is derived from an EMBL/GenBank/DDBJ whole genome shotgun (WGS) entry which is preliminary data.</text>
</comment>
<keyword evidence="2" id="KW-0732">Signal</keyword>